<dbReference type="InterPro" id="IPR003731">
    <property type="entry name" value="Di-Nase_FeMo-co_biosynth"/>
</dbReference>
<protein>
    <recommendedName>
        <fullName evidence="1">Dinitrogenase iron-molybdenum cofactor biosynthesis domain-containing protein</fullName>
    </recommendedName>
</protein>
<dbReference type="Pfam" id="PF02579">
    <property type="entry name" value="Nitro_FeMo-Co"/>
    <property type="match status" value="1"/>
</dbReference>
<dbReference type="InterPro" id="IPR051840">
    <property type="entry name" value="NifX/NifY_domain"/>
</dbReference>
<dbReference type="AlphaFoldDB" id="A0A089HQ83"/>
<dbReference type="PANTHER" id="PTHR33937">
    <property type="entry name" value="IRON-MOLYBDENUM PROTEIN-RELATED-RELATED"/>
    <property type="match status" value="1"/>
</dbReference>
<dbReference type="Proteomes" id="UP000029409">
    <property type="component" value="Chromosome"/>
</dbReference>
<dbReference type="OrthoDB" id="280278at2"/>
<keyword evidence="3" id="KW-1185">Reference proteome</keyword>
<dbReference type="EMBL" id="CP009288">
    <property type="protein sequence ID" value="AIQ13242.1"/>
    <property type="molecule type" value="Genomic_DNA"/>
</dbReference>
<dbReference type="STRING" id="44251.PDUR_16005"/>
<dbReference type="InterPro" id="IPR036105">
    <property type="entry name" value="DiNase_FeMo-co_biosyn_sf"/>
</dbReference>
<evidence type="ECO:0000259" key="1">
    <source>
        <dbReference type="Pfam" id="PF02579"/>
    </source>
</evidence>
<dbReference type="PANTHER" id="PTHR33937:SF1">
    <property type="entry name" value="IRON-MOLIBDENUM COFACTOR PROCESSING PROTEIN"/>
    <property type="match status" value="1"/>
</dbReference>
<feature type="domain" description="Dinitrogenase iron-molybdenum cofactor biosynthesis" evidence="1">
    <location>
        <begin position="12"/>
        <end position="104"/>
    </location>
</feature>
<dbReference type="RefSeq" id="WP_042207033.1">
    <property type="nucleotide sequence ID" value="NZ_CP009288.1"/>
</dbReference>
<evidence type="ECO:0000313" key="2">
    <source>
        <dbReference type="EMBL" id="AIQ13242.1"/>
    </source>
</evidence>
<dbReference type="Gene3D" id="3.30.420.130">
    <property type="entry name" value="Dinitrogenase iron-molybdenum cofactor biosynthesis domain"/>
    <property type="match status" value="1"/>
</dbReference>
<accession>A0A089HQ83</accession>
<gene>
    <name evidence="2" type="ORF">PDUR_16005</name>
</gene>
<reference evidence="2 3" key="1">
    <citation type="submission" date="2014-08" db="EMBL/GenBank/DDBJ databases">
        <title>Comparative genomics of the Paenibacillus odorifer group.</title>
        <authorList>
            <person name="den Bakker H.C."/>
            <person name="Tsai Y.-C."/>
            <person name="Martin N."/>
            <person name="Korlach J."/>
            <person name="Wiedmann M."/>
        </authorList>
    </citation>
    <scope>NUCLEOTIDE SEQUENCE [LARGE SCALE GENOMIC DNA]</scope>
    <source>
        <strain evidence="2 3">DSM 1735</strain>
    </source>
</reference>
<dbReference type="SUPFAM" id="SSF53146">
    <property type="entry name" value="Nitrogenase accessory factor-like"/>
    <property type="match status" value="1"/>
</dbReference>
<evidence type="ECO:0000313" key="3">
    <source>
        <dbReference type="Proteomes" id="UP000029409"/>
    </source>
</evidence>
<dbReference type="CDD" id="cd00562">
    <property type="entry name" value="NifX_NifB"/>
    <property type="match status" value="1"/>
</dbReference>
<name>A0A089HQ83_PAEDU</name>
<dbReference type="eggNOG" id="COG1433">
    <property type="taxonomic scope" value="Bacteria"/>
</dbReference>
<proteinExistence type="predicted"/>
<organism evidence="2 3">
    <name type="scientific">Paenibacillus durus</name>
    <name type="common">Paenibacillus azotofixans</name>
    <dbReference type="NCBI Taxonomy" id="44251"/>
    <lineage>
        <taxon>Bacteria</taxon>
        <taxon>Bacillati</taxon>
        <taxon>Bacillota</taxon>
        <taxon>Bacilli</taxon>
        <taxon>Bacillales</taxon>
        <taxon>Paenibacillaceae</taxon>
        <taxon>Paenibacillus</taxon>
    </lineage>
</organism>
<sequence length="116" mass="12397">MKVAVGSSDGFNVNQHFGRSDRFLIYEVDDEGFYSQTGIREIGNPASSQGHEQSRLEAVAEALADCSYVLVSQIGHGATAVLHNVGITALAVEAPIEKALNRLISFLHSGRGAILQ</sequence>
<dbReference type="KEGG" id="pdu:PDUR_16005"/>